<reference evidence="3" key="1">
    <citation type="submission" date="2020-11" db="EMBL/GenBank/DDBJ databases">
        <authorList>
            <consortium name="DOE Joint Genome Institute"/>
            <person name="Ahrendt S."/>
            <person name="Riley R."/>
            <person name="Andreopoulos W."/>
            <person name="Labutti K."/>
            <person name="Pangilinan J."/>
            <person name="Ruiz-Duenas F.J."/>
            <person name="Barrasa J.M."/>
            <person name="Sanchez-Garcia M."/>
            <person name="Camarero S."/>
            <person name="Miyauchi S."/>
            <person name="Serrano A."/>
            <person name="Linde D."/>
            <person name="Babiker R."/>
            <person name="Drula E."/>
            <person name="Ayuso-Fernandez I."/>
            <person name="Pacheco R."/>
            <person name="Padilla G."/>
            <person name="Ferreira P."/>
            <person name="Barriuso J."/>
            <person name="Kellner H."/>
            <person name="Castanera R."/>
            <person name="Alfaro M."/>
            <person name="Ramirez L."/>
            <person name="Pisabarro A.G."/>
            <person name="Kuo A."/>
            <person name="Tritt A."/>
            <person name="Lipzen A."/>
            <person name="He G."/>
            <person name="Yan M."/>
            <person name="Ng V."/>
            <person name="Cullen D."/>
            <person name="Martin F."/>
            <person name="Rosso M.-N."/>
            <person name="Henrissat B."/>
            <person name="Hibbett D."/>
            <person name="Martinez A.T."/>
            <person name="Grigoriev I.V."/>
        </authorList>
    </citation>
    <scope>NUCLEOTIDE SEQUENCE</scope>
    <source>
        <strain evidence="3">MF-IS2</strain>
    </source>
</reference>
<evidence type="ECO:0000256" key="2">
    <source>
        <dbReference type="SAM" id="SignalP"/>
    </source>
</evidence>
<evidence type="ECO:0000313" key="3">
    <source>
        <dbReference type="EMBL" id="KAF9454459.1"/>
    </source>
</evidence>
<feature type="signal peptide" evidence="2">
    <location>
        <begin position="1"/>
        <end position="22"/>
    </location>
</feature>
<dbReference type="Proteomes" id="UP000807342">
    <property type="component" value="Unassembled WGS sequence"/>
</dbReference>
<keyword evidence="4" id="KW-1185">Reference proteome</keyword>
<dbReference type="EMBL" id="MU151054">
    <property type="protein sequence ID" value="KAF9454459.1"/>
    <property type="molecule type" value="Genomic_DNA"/>
</dbReference>
<feature type="chain" id="PRO_5040351695" evidence="2">
    <location>
        <begin position="23"/>
        <end position="77"/>
    </location>
</feature>
<gene>
    <name evidence="3" type="ORF">P691DRAFT_808602</name>
</gene>
<evidence type="ECO:0000313" key="4">
    <source>
        <dbReference type="Proteomes" id="UP000807342"/>
    </source>
</evidence>
<feature type="non-terminal residue" evidence="3">
    <location>
        <position position="77"/>
    </location>
</feature>
<comment type="caution">
    <text evidence="3">The sequence shown here is derived from an EMBL/GenBank/DDBJ whole genome shotgun (WGS) entry which is preliminary data.</text>
</comment>
<dbReference type="AlphaFoldDB" id="A0A9P5XPA9"/>
<proteinExistence type="predicted"/>
<organism evidence="3 4">
    <name type="scientific">Macrolepiota fuliginosa MF-IS2</name>
    <dbReference type="NCBI Taxonomy" id="1400762"/>
    <lineage>
        <taxon>Eukaryota</taxon>
        <taxon>Fungi</taxon>
        <taxon>Dikarya</taxon>
        <taxon>Basidiomycota</taxon>
        <taxon>Agaricomycotina</taxon>
        <taxon>Agaricomycetes</taxon>
        <taxon>Agaricomycetidae</taxon>
        <taxon>Agaricales</taxon>
        <taxon>Agaricineae</taxon>
        <taxon>Agaricaceae</taxon>
        <taxon>Macrolepiota</taxon>
    </lineage>
</organism>
<evidence type="ECO:0000256" key="1">
    <source>
        <dbReference type="SAM" id="MobiDB-lite"/>
    </source>
</evidence>
<feature type="region of interest" description="Disordered" evidence="1">
    <location>
        <begin position="41"/>
        <end position="77"/>
    </location>
</feature>
<name>A0A9P5XPA9_9AGAR</name>
<feature type="compositionally biased region" description="Low complexity" evidence="1">
    <location>
        <begin position="66"/>
        <end position="77"/>
    </location>
</feature>
<keyword evidence="2" id="KW-0732">Signal</keyword>
<sequence length="77" mass="7704">MVALTSHFALLAALCAAAVVSSTPLITSGAVEVRHSDKAGVSGDFSAGQEKHAAKQPVIPLPMKMSKAGSKGSGKTV</sequence>
<protein>
    <submittedName>
        <fullName evidence="3">Uncharacterized protein</fullName>
    </submittedName>
</protein>
<accession>A0A9P5XPA9</accession>